<name>A0ABR4BH04_9LECA</name>
<gene>
    <name evidence="2" type="ORF">ABVK25_002842</name>
</gene>
<dbReference type="Proteomes" id="UP001590951">
    <property type="component" value="Unassembled WGS sequence"/>
</dbReference>
<feature type="compositionally biased region" description="Polar residues" evidence="1">
    <location>
        <begin position="220"/>
        <end position="230"/>
    </location>
</feature>
<dbReference type="EMBL" id="JBHFEH010000006">
    <property type="protein sequence ID" value="KAL2057103.1"/>
    <property type="molecule type" value="Genomic_DNA"/>
</dbReference>
<protein>
    <recommendedName>
        <fullName evidence="4">Zn(2)-C6 fungal-type domain-containing protein</fullName>
    </recommendedName>
</protein>
<keyword evidence="3" id="KW-1185">Reference proteome</keyword>
<accession>A0ABR4BH04</accession>
<reference evidence="2 3" key="1">
    <citation type="submission" date="2024-09" db="EMBL/GenBank/DDBJ databases">
        <title>Rethinking Asexuality: The Enigmatic Case of Functional Sexual Genes in Lepraria (Stereocaulaceae).</title>
        <authorList>
            <person name="Doellman M."/>
            <person name="Sun Y."/>
            <person name="Barcenas-Pena A."/>
            <person name="Lumbsch H.T."/>
            <person name="Grewe F."/>
        </authorList>
    </citation>
    <scope>NUCLEOTIDE SEQUENCE [LARGE SCALE GENOMIC DNA]</scope>
    <source>
        <strain evidence="2 3">Grewe 0041</strain>
    </source>
</reference>
<comment type="caution">
    <text evidence="2">The sequence shown here is derived from an EMBL/GenBank/DDBJ whole genome shotgun (WGS) entry which is preliminary data.</text>
</comment>
<feature type="compositionally biased region" description="Basic and acidic residues" evidence="1">
    <location>
        <begin position="131"/>
        <end position="141"/>
    </location>
</feature>
<feature type="region of interest" description="Disordered" evidence="1">
    <location>
        <begin position="220"/>
        <end position="263"/>
    </location>
</feature>
<sequence>MRVAKSRHAFVPRARTKAAKLLPQPGQRKTILLPKIFVSITMNPYSTFQNETQKSLFPPVPLHRSSIPRPLPSHPLLPLSPLPPAQPVPKITMISEASGPTTYTFNSKMDDIDDPAHYPPYLQGKGKHGKEKANNDPLKRGRKIFDTGTESSEAESCTNCLNRGIKCMRYREKYGKCAFCTANDLHPEGLCHLMGVPEPTDLSRTALMKKRKLNSYHSDMDAQSNVSNDSGLGRFTIPTSAPRSVRGQAPSPDPAHMGGPQLPPLNLFFGPDATLERVTALEDQVARLEVGFKEMLVRLDELNSTLKSPVSIVHVHRQAEAGKNTTATFDRKDDRMSMSEERVGPSHADLVQEWAHGAEQPYVIEDNTVMPRDSESNKGDAKMTDAYGIGYD</sequence>
<proteinExistence type="predicted"/>
<evidence type="ECO:0000313" key="2">
    <source>
        <dbReference type="EMBL" id="KAL2057103.1"/>
    </source>
</evidence>
<evidence type="ECO:0000313" key="3">
    <source>
        <dbReference type="Proteomes" id="UP001590951"/>
    </source>
</evidence>
<evidence type="ECO:0000256" key="1">
    <source>
        <dbReference type="SAM" id="MobiDB-lite"/>
    </source>
</evidence>
<evidence type="ECO:0008006" key="4">
    <source>
        <dbReference type="Google" id="ProtNLM"/>
    </source>
</evidence>
<organism evidence="2 3">
    <name type="scientific">Lepraria finkii</name>
    <dbReference type="NCBI Taxonomy" id="1340010"/>
    <lineage>
        <taxon>Eukaryota</taxon>
        <taxon>Fungi</taxon>
        <taxon>Dikarya</taxon>
        <taxon>Ascomycota</taxon>
        <taxon>Pezizomycotina</taxon>
        <taxon>Lecanoromycetes</taxon>
        <taxon>OSLEUM clade</taxon>
        <taxon>Lecanoromycetidae</taxon>
        <taxon>Lecanorales</taxon>
        <taxon>Lecanorineae</taxon>
        <taxon>Stereocaulaceae</taxon>
        <taxon>Lepraria</taxon>
    </lineage>
</organism>
<feature type="region of interest" description="Disordered" evidence="1">
    <location>
        <begin position="120"/>
        <end position="141"/>
    </location>
</feature>